<dbReference type="InterPro" id="IPR027417">
    <property type="entry name" value="P-loop_NTPase"/>
</dbReference>
<dbReference type="eggNOG" id="COG4637">
    <property type="taxonomic scope" value="Bacteria"/>
</dbReference>
<dbReference type="AlphaFoldDB" id="D5EL71"/>
<dbReference type="Gene3D" id="3.40.50.300">
    <property type="entry name" value="P-loop containing nucleotide triphosphate hydrolases"/>
    <property type="match status" value="1"/>
</dbReference>
<keyword evidence="3" id="KW-1185">Reference proteome</keyword>
<gene>
    <name evidence="2" type="ordered locus">Caka_0144</name>
</gene>
<dbReference type="PANTHER" id="PTHR43581:SF4">
    <property type="entry name" value="ATP_GTP PHOSPHATASE"/>
    <property type="match status" value="1"/>
</dbReference>
<evidence type="ECO:0000313" key="3">
    <source>
        <dbReference type="Proteomes" id="UP000000925"/>
    </source>
</evidence>
<feature type="domain" description="Endonuclease GajA/Old nuclease/RecF-like AAA" evidence="1">
    <location>
        <begin position="4"/>
        <end position="86"/>
    </location>
</feature>
<dbReference type="OrthoDB" id="308933at2"/>
<dbReference type="STRING" id="583355.Caka_0144"/>
<dbReference type="EMBL" id="CP001998">
    <property type="protein sequence ID" value="ADE53173.1"/>
    <property type="molecule type" value="Genomic_DNA"/>
</dbReference>
<dbReference type="InterPro" id="IPR041685">
    <property type="entry name" value="AAA_GajA/Old/RecF-like"/>
</dbReference>
<reference evidence="2 3" key="1">
    <citation type="journal article" date="2010" name="Stand. Genomic Sci.">
        <title>Complete genome sequence of Coraliomargarita akajimensis type strain (04OKA010-24).</title>
        <authorList>
            <person name="Mavromatis K."/>
            <person name="Abt B."/>
            <person name="Brambilla E."/>
            <person name="Lapidus A."/>
            <person name="Copeland A."/>
            <person name="Deshpande S."/>
            <person name="Nolan M."/>
            <person name="Lucas S."/>
            <person name="Tice H."/>
            <person name="Cheng J.F."/>
            <person name="Han C."/>
            <person name="Detter J.C."/>
            <person name="Woyke T."/>
            <person name="Goodwin L."/>
            <person name="Pitluck S."/>
            <person name="Held B."/>
            <person name="Brettin T."/>
            <person name="Tapia R."/>
            <person name="Ivanova N."/>
            <person name="Mikhailova N."/>
            <person name="Pati A."/>
            <person name="Liolios K."/>
            <person name="Chen A."/>
            <person name="Palaniappan K."/>
            <person name="Land M."/>
            <person name="Hauser L."/>
            <person name="Chang Y.J."/>
            <person name="Jeffries C.D."/>
            <person name="Rohde M."/>
            <person name="Goker M."/>
            <person name="Bristow J."/>
            <person name="Eisen J.A."/>
            <person name="Markowitz V."/>
            <person name="Hugenholtz P."/>
            <person name="Klenk H.P."/>
            <person name="Kyrpides N.C."/>
        </authorList>
    </citation>
    <scope>NUCLEOTIDE SEQUENCE [LARGE SCALE GENOMIC DNA]</scope>
    <source>
        <strain evidence="3">DSM 45221 / IAM 15411 / JCM 23193 / KCTC 12865</strain>
    </source>
</reference>
<dbReference type="Pfam" id="PF13175">
    <property type="entry name" value="AAA_15"/>
    <property type="match status" value="1"/>
</dbReference>
<dbReference type="Proteomes" id="UP000000925">
    <property type="component" value="Chromosome"/>
</dbReference>
<evidence type="ECO:0000259" key="1">
    <source>
        <dbReference type="Pfam" id="PF13175"/>
    </source>
</evidence>
<evidence type="ECO:0000313" key="2">
    <source>
        <dbReference type="EMBL" id="ADE53173.1"/>
    </source>
</evidence>
<name>D5EL71_CORAD</name>
<sequence length="608" mass="68453">MKFISKITIKYFRSLHSVDLKKCSSVNVISGRNDVGKSNVIKALNLFFNGSSDWNTAFDFYDNFSTKRLEEVRRESVKGRQFISVKVEFVRPNNYRGSLPERFSVERRWHRDSVTYEQSTNLVSLEKGGKLPASMTAAQRSLATFLNKIHFEYVPAIRDRSYVTQLLGRLQRSLLNISLDSDSELLETANVLATHVEGQITELKDDFHEATEIETSIVPPTNMADLFQSFLVSTRTSEGAIALKFRGDGLQSRYIASVLHYIAQNSNDFHIWGYEEPEIALEYSHVCKMAGDFLGKYSDAVQIFTSTHSPAFISLESDEVSCFRVTREGSESGLINATATKSGDCLEQLKDDLGVIEIQKEVHELYTKRLEELAMDKVRLEVLEAELAENQLPLLVTEGKTDKIILEEAYEKLHGDGRVRVRCCDNSAGDRGGSGGAGALGKLIESVHPEDERVVIAIFDNDKEGQHEFSRLSKNFTCPDWSNAVKRHRNGCAWALLLNEPDFRAGYIDAKNLCIEYLFTDQVLNREFPGGGKLQIKAAAKRLIIGDGEQMELPHEVSKLIAEDTKKFGKIGSGKDEFASEIVPDLPKEEFSAFSLLFECCFRIIEDR</sequence>
<protein>
    <recommendedName>
        <fullName evidence="1">Endonuclease GajA/Old nuclease/RecF-like AAA domain-containing protein</fullName>
    </recommendedName>
</protein>
<dbReference type="KEGG" id="caa:Caka_0144"/>
<dbReference type="PANTHER" id="PTHR43581">
    <property type="entry name" value="ATP/GTP PHOSPHATASE"/>
    <property type="match status" value="1"/>
</dbReference>
<dbReference type="SUPFAM" id="SSF52540">
    <property type="entry name" value="P-loop containing nucleoside triphosphate hydrolases"/>
    <property type="match status" value="1"/>
</dbReference>
<dbReference type="RefSeq" id="WP_013041899.1">
    <property type="nucleotide sequence ID" value="NC_014008.1"/>
</dbReference>
<accession>D5EL71</accession>
<organism evidence="2 3">
    <name type="scientific">Coraliomargarita akajimensis (strain DSM 45221 / IAM 15411 / JCM 23193 / KCTC 12865 / 04OKA010-24)</name>
    <dbReference type="NCBI Taxonomy" id="583355"/>
    <lineage>
        <taxon>Bacteria</taxon>
        <taxon>Pseudomonadati</taxon>
        <taxon>Verrucomicrobiota</taxon>
        <taxon>Opitutia</taxon>
        <taxon>Puniceicoccales</taxon>
        <taxon>Coraliomargaritaceae</taxon>
        <taxon>Coraliomargarita</taxon>
    </lineage>
</organism>
<dbReference type="InterPro" id="IPR051396">
    <property type="entry name" value="Bact_Antivir_Def_Nuclease"/>
</dbReference>
<dbReference type="HOGENOM" id="CLU_443331_0_0_0"/>
<proteinExistence type="predicted"/>